<feature type="domain" description="YhfM-like" evidence="1">
    <location>
        <begin position="51"/>
        <end position="140"/>
    </location>
</feature>
<dbReference type="EMBL" id="JACXZA010000003">
    <property type="protein sequence ID" value="MBD3919670.1"/>
    <property type="molecule type" value="Genomic_DNA"/>
</dbReference>
<gene>
    <name evidence="2" type="ORF">H8B09_12975</name>
</gene>
<dbReference type="RefSeq" id="WP_191203969.1">
    <property type="nucleotide sequence ID" value="NZ_JACXZA010000003.1"/>
</dbReference>
<organism evidence="2 3">
    <name type="scientific">Paenibacillus terricola</name>
    <dbReference type="NCBI Taxonomy" id="2763503"/>
    <lineage>
        <taxon>Bacteria</taxon>
        <taxon>Bacillati</taxon>
        <taxon>Bacillota</taxon>
        <taxon>Bacilli</taxon>
        <taxon>Bacillales</taxon>
        <taxon>Paenibacillaceae</taxon>
        <taxon>Paenibacillus</taxon>
    </lineage>
</organism>
<reference evidence="2 3" key="1">
    <citation type="submission" date="2020-09" db="EMBL/GenBank/DDBJ databases">
        <title>Paenibacillus sp. strain PR3 16S rRNA gene Genome sequencing and assembly.</title>
        <authorList>
            <person name="Kim J."/>
        </authorList>
    </citation>
    <scope>NUCLEOTIDE SEQUENCE [LARGE SCALE GENOMIC DNA]</scope>
    <source>
        <strain evidence="2 3">PR3</strain>
    </source>
</reference>
<name>A0ABR8MUM8_9BACL</name>
<comment type="caution">
    <text evidence="2">The sequence shown here is derived from an EMBL/GenBank/DDBJ whole genome shotgun (WGS) entry which is preliminary data.</text>
</comment>
<evidence type="ECO:0000313" key="3">
    <source>
        <dbReference type="Proteomes" id="UP000609346"/>
    </source>
</evidence>
<protein>
    <recommendedName>
        <fullName evidence="1">YhfM-like domain-containing protein</fullName>
    </recommendedName>
</protein>
<evidence type="ECO:0000313" key="2">
    <source>
        <dbReference type="EMBL" id="MBD3919670.1"/>
    </source>
</evidence>
<accession>A0ABR8MUM8</accession>
<keyword evidence="3" id="KW-1185">Reference proteome</keyword>
<sequence length="143" mass="15821">MMRLRLNGLLFVCIIALTTVLSGCGNEKSQSIALQQVRLESTSSLIDSGKAPFKEQTFSAPNELVLFKRMLDEAEPREGKLDYAPMFNVEVTFVDGGSKQYYMAIDPSAELRGLLVEAADSEQGYTIDTKQSSELSRLIYGVQ</sequence>
<dbReference type="InterPro" id="IPR058780">
    <property type="entry name" value="YhfM-like_dom"/>
</dbReference>
<dbReference type="Proteomes" id="UP000609346">
    <property type="component" value="Unassembled WGS sequence"/>
</dbReference>
<dbReference type="Pfam" id="PF26353">
    <property type="entry name" value="YhfM"/>
    <property type="match status" value="1"/>
</dbReference>
<dbReference type="PROSITE" id="PS51257">
    <property type="entry name" value="PROKAR_LIPOPROTEIN"/>
    <property type="match status" value="1"/>
</dbReference>
<proteinExistence type="predicted"/>
<evidence type="ECO:0000259" key="1">
    <source>
        <dbReference type="Pfam" id="PF26353"/>
    </source>
</evidence>